<comment type="subcellular location">
    <subcellularLocation>
        <location evidence="2 9">Cytoplasm</location>
    </subcellularLocation>
</comment>
<gene>
    <name evidence="9 11" type="primary">gmhA</name>
    <name evidence="11" type="ORF">NHP190012_12980</name>
</gene>
<feature type="domain" description="SIS" evidence="10">
    <location>
        <begin position="34"/>
        <end position="190"/>
    </location>
</feature>
<comment type="similarity">
    <text evidence="3 9">Belongs to the SIS family. GmhA subfamily.</text>
</comment>
<comment type="cofactor">
    <cofactor evidence="9">
        <name>Zn(2+)</name>
        <dbReference type="ChEBI" id="CHEBI:29105"/>
    </cofactor>
    <text evidence="9">Binds 1 zinc ion per subunit.</text>
</comment>
<dbReference type="EMBL" id="AP024819">
    <property type="protein sequence ID" value="BCZ19656.1"/>
    <property type="molecule type" value="Genomic_DNA"/>
</dbReference>
<comment type="pathway">
    <text evidence="9">Carbohydrate biosynthesis; D-glycero-D-manno-heptose 7-phosphate biosynthesis; D-glycero-alpha-D-manno-heptose 7-phosphate and D-glycero-beta-D-manno-heptose 7-phosphate from sedoheptulose 7-phosphate: step 1/1.</text>
</comment>
<comment type="catalytic activity">
    <reaction evidence="1 9">
        <text>2 D-sedoheptulose 7-phosphate = D-glycero-alpha-D-manno-heptose 7-phosphate + D-glycero-beta-D-manno-heptose 7-phosphate</text>
        <dbReference type="Rhea" id="RHEA:27489"/>
        <dbReference type="ChEBI" id="CHEBI:57483"/>
        <dbReference type="ChEBI" id="CHEBI:60203"/>
        <dbReference type="ChEBI" id="CHEBI:60204"/>
        <dbReference type="EC" id="5.3.1.28"/>
    </reaction>
</comment>
<dbReference type="SUPFAM" id="SSF53697">
    <property type="entry name" value="SIS domain"/>
    <property type="match status" value="1"/>
</dbReference>
<feature type="binding site" evidence="9">
    <location>
        <position position="177"/>
    </location>
    <ligand>
        <name>Zn(2+)</name>
        <dbReference type="ChEBI" id="CHEBI:29105"/>
    </ligand>
</feature>
<dbReference type="InterPro" id="IPR001347">
    <property type="entry name" value="SIS_dom"/>
</dbReference>
<evidence type="ECO:0000259" key="10">
    <source>
        <dbReference type="PROSITE" id="PS51464"/>
    </source>
</evidence>
<evidence type="ECO:0000256" key="6">
    <source>
        <dbReference type="ARBA" id="ARBA00022833"/>
    </source>
</evidence>
<feature type="binding site" evidence="9">
    <location>
        <position position="169"/>
    </location>
    <ligand>
        <name>Zn(2+)</name>
        <dbReference type="ChEBI" id="CHEBI:29105"/>
    </ligand>
</feature>
<evidence type="ECO:0000256" key="7">
    <source>
        <dbReference type="ARBA" id="ARBA00023235"/>
    </source>
</evidence>
<evidence type="ECO:0000256" key="1">
    <source>
        <dbReference type="ARBA" id="ARBA00000348"/>
    </source>
</evidence>
<proteinExistence type="inferred from homology"/>
<evidence type="ECO:0000256" key="5">
    <source>
        <dbReference type="ARBA" id="ARBA00022723"/>
    </source>
</evidence>
<dbReference type="InterPro" id="IPR046348">
    <property type="entry name" value="SIS_dom_sf"/>
</dbReference>
<evidence type="ECO:0000256" key="9">
    <source>
        <dbReference type="HAMAP-Rule" id="MF_00067"/>
    </source>
</evidence>
<dbReference type="NCBIfam" id="TIGR00441">
    <property type="entry name" value="gmhA"/>
    <property type="match status" value="1"/>
</dbReference>
<dbReference type="Proteomes" id="UP000826146">
    <property type="component" value="Chromosome"/>
</dbReference>
<evidence type="ECO:0000256" key="4">
    <source>
        <dbReference type="ARBA" id="ARBA00022490"/>
    </source>
</evidence>
<dbReference type="RefSeq" id="WP_221271493.1">
    <property type="nucleotide sequence ID" value="NZ_AP024819.1"/>
</dbReference>
<dbReference type="Pfam" id="PF13580">
    <property type="entry name" value="SIS_2"/>
    <property type="match status" value="1"/>
</dbReference>
<dbReference type="InterPro" id="IPR004515">
    <property type="entry name" value="Phosphoheptose_Isoase"/>
</dbReference>
<dbReference type="GO" id="GO:0016853">
    <property type="term" value="F:isomerase activity"/>
    <property type="evidence" value="ECO:0007669"/>
    <property type="project" value="UniProtKB-KW"/>
</dbReference>
<evidence type="ECO:0000313" key="12">
    <source>
        <dbReference type="Proteomes" id="UP000826146"/>
    </source>
</evidence>
<feature type="binding site" evidence="9">
    <location>
        <position position="58"/>
    </location>
    <ligand>
        <name>Zn(2+)</name>
        <dbReference type="ChEBI" id="CHEBI:29105"/>
    </ligand>
</feature>
<dbReference type="PROSITE" id="PS51464">
    <property type="entry name" value="SIS"/>
    <property type="match status" value="1"/>
</dbReference>
<evidence type="ECO:0000313" key="11">
    <source>
        <dbReference type="EMBL" id="BCZ19656.1"/>
    </source>
</evidence>
<dbReference type="HAMAP" id="MF_00067">
    <property type="entry name" value="GmhA"/>
    <property type="match status" value="1"/>
</dbReference>
<feature type="binding site" evidence="9">
    <location>
        <begin position="91"/>
        <end position="92"/>
    </location>
    <ligand>
        <name>substrate</name>
    </ligand>
</feature>
<comment type="function">
    <text evidence="9">Catalyzes the isomerization of sedoheptulose 7-phosphate in D-glycero-D-manno-heptose 7-phosphate.</text>
</comment>
<feature type="binding site" evidence="9">
    <location>
        <position position="169"/>
    </location>
    <ligand>
        <name>substrate</name>
    </ligand>
</feature>
<dbReference type="InterPro" id="IPR050099">
    <property type="entry name" value="SIS_GmhA/DiaA_subfam"/>
</dbReference>
<feature type="binding site" evidence="9">
    <location>
        <position position="62"/>
    </location>
    <ligand>
        <name>Zn(2+)</name>
        <dbReference type="ChEBI" id="CHEBI:29105"/>
    </ligand>
</feature>
<keyword evidence="7 9" id="KW-0413">Isomerase</keyword>
<evidence type="ECO:0000256" key="8">
    <source>
        <dbReference type="ARBA" id="ARBA00023277"/>
    </source>
</evidence>
<protein>
    <recommendedName>
        <fullName evidence="9">Phosphoheptose isomerase</fullName>
        <ecNumber evidence="9">5.3.1.28</ecNumber>
    </recommendedName>
    <alternativeName>
        <fullName evidence="9">Sedoheptulose 7-phosphate isomerase</fullName>
    </alternativeName>
</protein>
<evidence type="ECO:0000256" key="2">
    <source>
        <dbReference type="ARBA" id="ARBA00004496"/>
    </source>
</evidence>
<dbReference type="EC" id="5.3.1.28" evidence="9"/>
<sequence>MHALIQTEFLEHIQTTQDTLAHLAQSLAQSGAFLLDTLKKGNKILICGNGGSAADAQHFAAELTGRYKQERRGLPALALSTDTSALTAIANDYGYEWVFSRQVEALGQKGDCLVGISTSGNSQNVLLALKKAQELGLNTLGLSGRGGGAMRSLCTHNLIVPSSNTPRIQEMHILLIHLLCDYIERGFCNN</sequence>
<keyword evidence="8 9" id="KW-0119">Carbohydrate metabolism</keyword>
<reference evidence="11 12" key="1">
    <citation type="submission" date="2021-07" db="EMBL/GenBank/DDBJ databases">
        <title>Novel Helicobacter sp. Isolated from a cat.</title>
        <authorList>
            <person name="Rimbara E."/>
            <person name="Suzuki M."/>
        </authorList>
    </citation>
    <scope>NUCLEOTIDE SEQUENCE [LARGE SCALE GENOMIC DNA]</scope>
    <source>
        <strain evidence="12">NHP19-012</strain>
    </source>
</reference>
<keyword evidence="4 9" id="KW-0963">Cytoplasm</keyword>
<accession>A0ABM7SI84</accession>
<organism evidence="11 12">
    <name type="scientific">Helicobacter gastrofelis</name>
    <dbReference type="NCBI Taxonomy" id="2849642"/>
    <lineage>
        <taxon>Bacteria</taxon>
        <taxon>Pseudomonadati</taxon>
        <taxon>Campylobacterota</taxon>
        <taxon>Epsilonproteobacteria</taxon>
        <taxon>Campylobacterales</taxon>
        <taxon>Helicobacteraceae</taxon>
        <taxon>Helicobacter</taxon>
    </lineage>
</organism>
<keyword evidence="5 9" id="KW-0479">Metal-binding</keyword>
<feature type="binding site" evidence="9">
    <location>
        <begin position="49"/>
        <end position="51"/>
    </location>
    <ligand>
        <name>substrate</name>
    </ligand>
</feature>
<dbReference type="InterPro" id="IPR035461">
    <property type="entry name" value="GmhA/DiaA"/>
</dbReference>
<comment type="miscellaneous">
    <text evidence="9">The reaction produces a racemic mixture of D-glycero-alpha-D-manno-heptose 7-phosphate and D-glycero-beta-D-manno-heptose 7-phosphate.</text>
</comment>
<dbReference type="PANTHER" id="PTHR30390">
    <property type="entry name" value="SEDOHEPTULOSE 7-PHOSPHATE ISOMERASE / DNAA INITIATOR-ASSOCIATING FACTOR FOR REPLICATION INITIATION"/>
    <property type="match status" value="1"/>
</dbReference>
<keyword evidence="6 9" id="KW-0862">Zinc</keyword>
<keyword evidence="12" id="KW-1185">Reference proteome</keyword>
<feature type="binding site" evidence="9">
    <location>
        <position position="62"/>
    </location>
    <ligand>
        <name>substrate</name>
    </ligand>
</feature>
<dbReference type="PANTHER" id="PTHR30390:SF6">
    <property type="entry name" value="DNAA INITIATOR-ASSOCIATING PROTEIN DIAA"/>
    <property type="match status" value="1"/>
</dbReference>
<dbReference type="Gene3D" id="3.40.50.10490">
    <property type="entry name" value="Glucose-6-phosphate isomerase like protein, domain 1"/>
    <property type="match status" value="1"/>
</dbReference>
<name>A0ABM7SI84_9HELI</name>
<evidence type="ECO:0000256" key="3">
    <source>
        <dbReference type="ARBA" id="ARBA00009894"/>
    </source>
</evidence>
<feature type="binding site" evidence="9">
    <location>
        <position position="122"/>
    </location>
    <ligand>
        <name>substrate</name>
    </ligand>
</feature>
<dbReference type="CDD" id="cd05006">
    <property type="entry name" value="SIS_GmhA"/>
    <property type="match status" value="1"/>
</dbReference>
<feature type="binding site" evidence="9">
    <location>
        <begin position="117"/>
        <end position="119"/>
    </location>
    <ligand>
        <name>substrate</name>
    </ligand>
</feature>